<dbReference type="GO" id="GO:0003677">
    <property type="term" value="F:DNA binding"/>
    <property type="evidence" value="ECO:0007669"/>
    <property type="project" value="UniProtKB-UniRule"/>
</dbReference>
<reference evidence="7" key="1">
    <citation type="submission" date="2016-10" db="EMBL/GenBank/DDBJ databases">
        <authorList>
            <person name="Varghese N."/>
            <person name="Submissions S."/>
        </authorList>
    </citation>
    <scope>NUCLEOTIDE SEQUENCE [LARGE SCALE GENOMIC DNA]</scope>
    <source>
        <strain evidence="7">NLAE-zl-G277</strain>
    </source>
</reference>
<keyword evidence="1" id="KW-0805">Transcription regulation</keyword>
<evidence type="ECO:0000256" key="2">
    <source>
        <dbReference type="ARBA" id="ARBA00023125"/>
    </source>
</evidence>
<sequence>MGKKGEETKRLIREKAISLFAQKGFKNVTMKDICCETGLSRGGLYRHYDSTRQIFSEIVNELMSAQDNELSEKMNQGRPAPQILEEILDRYCREMSDRYTSLSAAIFEFYSEQQQDSSNHMLLKQYAASVDMWRTFISYGAERGEFKNVDAAEIIDVILFSYQGVRMFSAIMPLDEQIPRRIISHVKKALLP</sequence>
<keyword evidence="2 4" id="KW-0238">DNA-binding</keyword>
<dbReference type="PANTHER" id="PTHR47506:SF1">
    <property type="entry name" value="HTH-TYPE TRANSCRIPTIONAL REGULATOR YJDC"/>
    <property type="match status" value="1"/>
</dbReference>
<dbReference type="Pfam" id="PF17922">
    <property type="entry name" value="TetR_C_17"/>
    <property type="match status" value="1"/>
</dbReference>
<dbReference type="Gene3D" id="1.10.10.60">
    <property type="entry name" value="Homeodomain-like"/>
    <property type="match status" value="1"/>
</dbReference>
<dbReference type="Proteomes" id="UP000198508">
    <property type="component" value="Unassembled WGS sequence"/>
</dbReference>
<dbReference type="RefSeq" id="WP_092360568.1">
    <property type="nucleotide sequence ID" value="NZ_DAINWJ010000039.1"/>
</dbReference>
<feature type="domain" description="HTH tetR-type" evidence="5">
    <location>
        <begin position="6"/>
        <end position="66"/>
    </location>
</feature>
<dbReference type="InterPro" id="IPR009057">
    <property type="entry name" value="Homeodomain-like_sf"/>
</dbReference>
<dbReference type="AlphaFoldDB" id="A0A1I0B2J3"/>
<gene>
    <name evidence="6" type="ORF">SAMN05216313_101322</name>
</gene>
<organism evidence="6 7">
    <name type="scientific">Enterocloster lavalensis</name>
    <dbReference type="NCBI Taxonomy" id="460384"/>
    <lineage>
        <taxon>Bacteria</taxon>
        <taxon>Bacillati</taxon>
        <taxon>Bacillota</taxon>
        <taxon>Clostridia</taxon>
        <taxon>Lachnospirales</taxon>
        <taxon>Lachnospiraceae</taxon>
        <taxon>Enterocloster</taxon>
    </lineage>
</organism>
<keyword evidence="7" id="KW-1185">Reference proteome</keyword>
<dbReference type="Gene3D" id="1.10.357.10">
    <property type="entry name" value="Tetracycline Repressor, domain 2"/>
    <property type="match status" value="1"/>
</dbReference>
<dbReference type="PRINTS" id="PR00455">
    <property type="entry name" value="HTHTETR"/>
</dbReference>
<dbReference type="SUPFAM" id="SSF48498">
    <property type="entry name" value="Tetracyclin repressor-like, C-terminal domain"/>
    <property type="match status" value="1"/>
</dbReference>
<evidence type="ECO:0000256" key="4">
    <source>
        <dbReference type="PROSITE-ProRule" id="PRU00335"/>
    </source>
</evidence>
<dbReference type="SUPFAM" id="SSF46689">
    <property type="entry name" value="Homeodomain-like"/>
    <property type="match status" value="1"/>
</dbReference>
<proteinExistence type="predicted"/>
<keyword evidence="3" id="KW-0804">Transcription</keyword>
<evidence type="ECO:0000313" key="6">
    <source>
        <dbReference type="EMBL" id="SET00963.1"/>
    </source>
</evidence>
<dbReference type="EMBL" id="FOIM01000001">
    <property type="protein sequence ID" value="SET00963.1"/>
    <property type="molecule type" value="Genomic_DNA"/>
</dbReference>
<dbReference type="PROSITE" id="PS50977">
    <property type="entry name" value="HTH_TETR_2"/>
    <property type="match status" value="1"/>
</dbReference>
<dbReference type="InterPro" id="IPR036271">
    <property type="entry name" value="Tet_transcr_reg_TetR-rel_C_sf"/>
</dbReference>
<dbReference type="Pfam" id="PF00440">
    <property type="entry name" value="TetR_N"/>
    <property type="match status" value="1"/>
</dbReference>
<dbReference type="InterPro" id="IPR001647">
    <property type="entry name" value="HTH_TetR"/>
</dbReference>
<dbReference type="InterPro" id="IPR041612">
    <property type="entry name" value="YfiR_C"/>
</dbReference>
<dbReference type="STRING" id="460384.SAMN05216313_101322"/>
<accession>A0A1I0B2J3</accession>
<name>A0A1I0B2J3_9FIRM</name>
<evidence type="ECO:0000259" key="5">
    <source>
        <dbReference type="PROSITE" id="PS50977"/>
    </source>
</evidence>
<evidence type="ECO:0000256" key="1">
    <source>
        <dbReference type="ARBA" id="ARBA00023015"/>
    </source>
</evidence>
<dbReference type="PANTHER" id="PTHR47506">
    <property type="entry name" value="TRANSCRIPTIONAL REGULATORY PROTEIN"/>
    <property type="match status" value="1"/>
</dbReference>
<dbReference type="GeneID" id="93280018"/>
<evidence type="ECO:0000313" key="7">
    <source>
        <dbReference type="Proteomes" id="UP000198508"/>
    </source>
</evidence>
<protein>
    <submittedName>
        <fullName evidence="6">Transcriptional regulator, TetR family</fullName>
    </submittedName>
</protein>
<evidence type="ECO:0000256" key="3">
    <source>
        <dbReference type="ARBA" id="ARBA00023163"/>
    </source>
</evidence>
<feature type="DNA-binding region" description="H-T-H motif" evidence="4">
    <location>
        <begin position="29"/>
        <end position="48"/>
    </location>
</feature>